<accession>A0AC60QE27</accession>
<evidence type="ECO:0000313" key="2">
    <source>
        <dbReference type="Proteomes" id="UP000805193"/>
    </source>
</evidence>
<comment type="caution">
    <text evidence="1">The sequence shown here is derived from an EMBL/GenBank/DDBJ whole genome shotgun (WGS) entry which is preliminary data.</text>
</comment>
<protein>
    <submittedName>
        <fullName evidence="1">Uncharacterized protein</fullName>
    </submittedName>
</protein>
<evidence type="ECO:0000313" key="1">
    <source>
        <dbReference type="EMBL" id="KAG0432342.1"/>
    </source>
</evidence>
<reference evidence="1 2" key="1">
    <citation type="journal article" date="2020" name="Cell">
        <title>Large-Scale Comparative Analyses of Tick Genomes Elucidate Their Genetic Diversity and Vector Capacities.</title>
        <authorList>
            <consortium name="Tick Genome and Microbiome Consortium (TIGMIC)"/>
            <person name="Jia N."/>
            <person name="Wang J."/>
            <person name="Shi W."/>
            <person name="Du L."/>
            <person name="Sun Y."/>
            <person name="Zhan W."/>
            <person name="Jiang J.F."/>
            <person name="Wang Q."/>
            <person name="Zhang B."/>
            <person name="Ji P."/>
            <person name="Bell-Sakyi L."/>
            <person name="Cui X.M."/>
            <person name="Yuan T.T."/>
            <person name="Jiang B.G."/>
            <person name="Yang W.F."/>
            <person name="Lam T.T."/>
            <person name="Chang Q.C."/>
            <person name="Ding S.J."/>
            <person name="Wang X.J."/>
            <person name="Zhu J.G."/>
            <person name="Ruan X.D."/>
            <person name="Zhao L."/>
            <person name="Wei J.T."/>
            <person name="Ye R.Z."/>
            <person name="Que T.C."/>
            <person name="Du C.H."/>
            <person name="Zhou Y.H."/>
            <person name="Cheng J.X."/>
            <person name="Dai P.F."/>
            <person name="Guo W.B."/>
            <person name="Han X.H."/>
            <person name="Huang E.J."/>
            <person name="Li L.F."/>
            <person name="Wei W."/>
            <person name="Gao Y.C."/>
            <person name="Liu J.Z."/>
            <person name="Shao H.Z."/>
            <person name="Wang X."/>
            <person name="Wang C.C."/>
            <person name="Yang T.C."/>
            <person name="Huo Q.B."/>
            <person name="Li W."/>
            <person name="Chen H.Y."/>
            <person name="Chen S.E."/>
            <person name="Zhou L.G."/>
            <person name="Ni X.B."/>
            <person name="Tian J.H."/>
            <person name="Sheng Y."/>
            <person name="Liu T."/>
            <person name="Pan Y.S."/>
            <person name="Xia L.Y."/>
            <person name="Li J."/>
            <person name="Zhao F."/>
            <person name="Cao W.C."/>
        </authorList>
    </citation>
    <scope>NUCLEOTIDE SEQUENCE [LARGE SCALE GENOMIC DNA]</scope>
    <source>
        <strain evidence="1">Iper-2018</strain>
    </source>
</reference>
<name>A0AC60QE27_IXOPE</name>
<dbReference type="EMBL" id="JABSTQ010009160">
    <property type="protein sequence ID" value="KAG0432342.1"/>
    <property type="molecule type" value="Genomic_DNA"/>
</dbReference>
<proteinExistence type="predicted"/>
<gene>
    <name evidence="1" type="ORF">HPB47_020922</name>
</gene>
<organism evidence="1 2">
    <name type="scientific">Ixodes persulcatus</name>
    <name type="common">Taiga tick</name>
    <dbReference type="NCBI Taxonomy" id="34615"/>
    <lineage>
        <taxon>Eukaryota</taxon>
        <taxon>Metazoa</taxon>
        <taxon>Ecdysozoa</taxon>
        <taxon>Arthropoda</taxon>
        <taxon>Chelicerata</taxon>
        <taxon>Arachnida</taxon>
        <taxon>Acari</taxon>
        <taxon>Parasitiformes</taxon>
        <taxon>Ixodida</taxon>
        <taxon>Ixodoidea</taxon>
        <taxon>Ixodidae</taxon>
        <taxon>Ixodinae</taxon>
        <taxon>Ixodes</taxon>
    </lineage>
</organism>
<sequence length="579" mass="62725">MSLRGQCLVEIVILLLSATSAAGPALPSHKEASRWATDGPAEPSPSVPGVGSEGVDVALLGASTDSAEGTLTPPTTTPQAAGVTDVVQTSSSDVPGTLPPSSSGEPALLEYRSIGRVDALQSSEVAAPSEEPLETGGGSGRSFTRDQSAVLAAEAPRSGRGKNGQLPEYDFDNPSSGGTNVYIIAIIGLVPAAGAVIWCVRKALSKGEKGEVPATAPAEDKESGHETPTKYAYVQEAYNREYGKVISQLVATAPRRSSPDPPGPEEFPRSCVRLEKVLGEGNFGRVWKATAVDPGGPARTVAVKTLKEYANNDEKRDLIREMQVMRELGKHPNVVEFLGCCTRDEPLLLIMELVSRGKLLGFLREHRARGAYYNSPEGDGALGPRDLAQFAQQVSQGMHYIGSRGIIHRDLAARNVLVDEHGCCKVADFGLSRSIRDSETDVYHQKNLDVLQGALPVRWMAPECLYLQVFTFKSDVWAFGILLWEIVTLGSTPYPGLGAQEVIRHVRDGHVMTQPTHCRWELYRLMRSCWNPNPNERPSFEQLSSDLDSLIKLNAGYIDLDNFPEHAYCNVYYGVDEKL</sequence>
<dbReference type="Proteomes" id="UP000805193">
    <property type="component" value="Unassembled WGS sequence"/>
</dbReference>
<keyword evidence="2" id="KW-1185">Reference proteome</keyword>